<evidence type="ECO:0000256" key="4">
    <source>
        <dbReference type="ARBA" id="ARBA00022475"/>
    </source>
</evidence>
<dbReference type="Gene3D" id="3.30.565.10">
    <property type="entry name" value="Histidine kinase-like ATPase, C-terminal domain"/>
    <property type="match status" value="1"/>
</dbReference>
<feature type="transmembrane region" description="Helical" evidence="11">
    <location>
        <begin position="20"/>
        <end position="39"/>
    </location>
</feature>
<keyword evidence="4" id="KW-1003">Cell membrane</keyword>
<dbReference type="PROSITE" id="PS50109">
    <property type="entry name" value="HIS_KIN"/>
    <property type="match status" value="1"/>
</dbReference>
<dbReference type="STRING" id="760011.Spico_1402"/>
<feature type="transmembrane region" description="Helical" evidence="11">
    <location>
        <begin position="290"/>
        <end position="312"/>
    </location>
</feature>
<evidence type="ECO:0000256" key="9">
    <source>
        <dbReference type="ARBA" id="ARBA00022989"/>
    </source>
</evidence>
<dbReference type="SMART" id="SM00387">
    <property type="entry name" value="HATPase_c"/>
    <property type="match status" value="1"/>
</dbReference>
<dbReference type="Proteomes" id="UP000007939">
    <property type="component" value="Chromosome"/>
</dbReference>
<gene>
    <name evidence="14" type="ordered locus">Spico_1402</name>
</gene>
<dbReference type="PANTHER" id="PTHR34220:SF7">
    <property type="entry name" value="SENSOR HISTIDINE KINASE YPDA"/>
    <property type="match status" value="1"/>
</dbReference>
<evidence type="ECO:0000256" key="6">
    <source>
        <dbReference type="ARBA" id="ARBA00022679"/>
    </source>
</evidence>
<evidence type="ECO:0000313" key="15">
    <source>
        <dbReference type="Proteomes" id="UP000007939"/>
    </source>
</evidence>
<dbReference type="Pfam" id="PF02743">
    <property type="entry name" value="dCache_1"/>
    <property type="match status" value="1"/>
</dbReference>
<feature type="domain" description="Histidine kinase" evidence="12">
    <location>
        <begin position="477"/>
        <end position="582"/>
    </location>
</feature>
<name>F4GHL7_PARC1</name>
<dbReference type="InterPro" id="IPR003594">
    <property type="entry name" value="HATPase_dom"/>
</dbReference>
<dbReference type="PANTHER" id="PTHR34220">
    <property type="entry name" value="SENSOR HISTIDINE KINASE YPDA"/>
    <property type="match status" value="1"/>
</dbReference>
<dbReference type="HOGENOM" id="CLU_020473_6_1_12"/>
<dbReference type="InterPro" id="IPR036890">
    <property type="entry name" value="HATPase_C_sf"/>
</dbReference>
<reference evidence="15" key="1">
    <citation type="submission" date="2011-04" db="EMBL/GenBank/DDBJ databases">
        <title>The complete genome of Spirochaeta coccoides DSM 17374.</title>
        <authorList>
            <person name="Lucas S."/>
            <person name="Copeland A."/>
            <person name="Lapidus A."/>
            <person name="Bruce D."/>
            <person name="Goodwin L."/>
            <person name="Pitluck S."/>
            <person name="Peters L."/>
            <person name="Kyrpides N."/>
            <person name="Mavromatis K."/>
            <person name="Pagani I."/>
            <person name="Ivanova N."/>
            <person name="Ovchinnikova G."/>
            <person name="Lu M."/>
            <person name="Detter J.C."/>
            <person name="Tapia R."/>
            <person name="Han C."/>
            <person name="Land M."/>
            <person name="Hauser L."/>
            <person name="Markowitz V."/>
            <person name="Cheng J.-F."/>
            <person name="Hugenholtz P."/>
            <person name="Woyke T."/>
            <person name="Wu D."/>
            <person name="Spring S."/>
            <person name="Schroeder M."/>
            <person name="Brambilla E."/>
            <person name="Klenk H.-P."/>
            <person name="Eisen J.A."/>
        </authorList>
    </citation>
    <scope>NUCLEOTIDE SEQUENCE [LARGE SCALE GENOMIC DNA]</scope>
    <source>
        <strain evidence="15">ATCC BAA-1237 / DSM 17374 / SPN1</strain>
    </source>
</reference>
<dbReference type="CDD" id="cd18773">
    <property type="entry name" value="PDC1_HK_sensor"/>
    <property type="match status" value="1"/>
</dbReference>
<keyword evidence="8 14" id="KW-0418">Kinase</keyword>
<keyword evidence="9 11" id="KW-1133">Transmembrane helix</keyword>
<dbReference type="InterPro" id="IPR005467">
    <property type="entry name" value="His_kinase_dom"/>
</dbReference>
<dbReference type="InterPro" id="IPR050640">
    <property type="entry name" value="Bact_2-comp_sensor_kinase"/>
</dbReference>
<dbReference type="GO" id="GO:0000155">
    <property type="term" value="F:phosphorelay sensor kinase activity"/>
    <property type="evidence" value="ECO:0007669"/>
    <property type="project" value="InterPro"/>
</dbReference>
<dbReference type="KEGG" id="scc:Spico_1402"/>
<evidence type="ECO:0000313" key="14">
    <source>
        <dbReference type="EMBL" id="AEC02606.1"/>
    </source>
</evidence>
<dbReference type="Gene3D" id="6.10.340.10">
    <property type="match status" value="1"/>
</dbReference>
<evidence type="ECO:0000259" key="12">
    <source>
        <dbReference type="PROSITE" id="PS50109"/>
    </source>
</evidence>
<dbReference type="InterPro" id="IPR033479">
    <property type="entry name" value="dCache_1"/>
</dbReference>
<evidence type="ECO:0000256" key="3">
    <source>
        <dbReference type="ARBA" id="ARBA00012438"/>
    </source>
</evidence>
<keyword evidence="15" id="KW-1185">Reference proteome</keyword>
<keyword evidence="10 11" id="KW-0472">Membrane</keyword>
<keyword evidence="7 11" id="KW-0812">Transmembrane</keyword>
<dbReference type="InterPro" id="IPR010559">
    <property type="entry name" value="Sig_transdc_His_kin_internal"/>
</dbReference>
<evidence type="ECO:0000256" key="5">
    <source>
        <dbReference type="ARBA" id="ARBA00022553"/>
    </source>
</evidence>
<evidence type="ECO:0000259" key="13">
    <source>
        <dbReference type="PROSITE" id="PS50885"/>
    </source>
</evidence>
<keyword evidence="5" id="KW-0597">Phosphoprotein</keyword>
<evidence type="ECO:0000256" key="10">
    <source>
        <dbReference type="ARBA" id="ARBA00023136"/>
    </source>
</evidence>
<protein>
    <recommendedName>
        <fullName evidence="3">histidine kinase</fullName>
        <ecNumber evidence="3">2.7.13.3</ecNumber>
    </recommendedName>
</protein>
<dbReference type="GO" id="GO:0005886">
    <property type="term" value="C:plasma membrane"/>
    <property type="evidence" value="ECO:0007669"/>
    <property type="project" value="UniProtKB-SubCell"/>
</dbReference>
<dbReference type="EMBL" id="CP002659">
    <property type="protein sequence ID" value="AEC02606.1"/>
    <property type="molecule type" value="Genomic_DNA"/>
</dbReference>
<evidence type="ECO:0000256" key="2">
    <source>
        <dbReference type="ARBA" id="ARBA00004651"/>
    </source>
</evidence>
<dbReference type="Gene3D" id="3.30.450.20">
    <property type="entry name" value="PAS domain"/>
    <property type="match status" value="1"/>
</dbReference>
<accession>F4GHL7</accession>
<feature type="domain" description="HAMP" evidence="13">
    <location>
        <begin position="314"/>
        <end position="366"/>
    </location>
</feature>
<evidence type="ECO:0000256" key="1">
    <source>
        <dbReference type="ARBA" id="ARBA00000085"/>
    </source>
</evidence>
<proteinExistence type="predicted"/>
<dbReference type="SUPFAM" id="SSF158472">
    <property type="entry name" value="HAMP domain-like"/>
    <property type="match status" value="1"/>
</dbReference>
<evidence type="ECO:0000256" key="8">
    <source>
        <dbReference type="ARBA" id="ARBA00022777"/>
    </source>
</evidence>
<dbReference type="Pfam" id="PF02518">
    <property type="entry name" value="HATPase_c"/>
    <property type="match status" value="1"/>
</dbReference>
<sequence length="592" mass="66816">MRNKKRDKIRDRSIKSIITLAIATISIAFILIISIVLYSESVSALTENSYVMTKEVVYQVNTNLDYYLSGIISMASYVKNMVRETEEYPSGDIIERILPIIESRSDIETIALLDADGQLVFSSARGAVKASGTIREQLWFTRAVGTEGNYYFTGPHVQNLFTGQYPWVISYSQEITYVGTNGERSPGILLIDMNFSAVRDITDRATLGRSGYVYLVDNEGGIVFHPRQQLINAGLLAEDTESVQDHVFGSFINSFAGRKRLTVVDTVSYSRWRIVGIAFMDEITDQLTSLSLVMSILVVICVFVAVFIARLVSTSITRPIKKLERLMKQVEGGNMMVDTDVRGNLEVRALSRSFGHMISRIRKLMDDIVRVQEMKRKSEMDAMQAKINPHFLYNTLDSVVWLAEQGDTQSVIRMISALARLFRISISKGHDIITLGEELEHVGNYLFIQQMRYVNKFEFTIDLPDDLKNKPTIKLIVQPIVENCIYHGIKYLQEMGRIDIRVFRRPPGALVIEIKDNGVGMIPEVFDRIMEPRTTHSSSSNGIGVRNVSDRIKLYHGNDYGLEIQSEADIGTIVQLVIPEGKDIPPIKVAKK</sequence>
<comment type="catalytic activity">
    <reaction evidence="1">
        <text>ATP + protein L-histidine = ADP + protein N-phospho-L-histidine.</text>
        <dbReference type="EC" id="2.7.13.3"/>
    </reaction>
</comment>
<dbReference type="AlphaFoldDB" id="F4GHL7"/>
<comment type="subcellular location">
    <subcellularLocation>
        <location evidence="2">Cell membrane</location>
        <topology evidence="2">Multi-pass membrane protein</topology>
    </subcellularLocation>
</comment>
<evidence type="ECO:0000256" key="11">
    <source>
        <dbReference type="SAM" id="Phobius"/>
    </source>
</evidence>
<dbReference type="CDD" id="cd06225">
    <property type="entry name" value="HAMP"/>
    <property type="match status" value="1"/>
</dbReference>
<reference evidence="14 15" key="2">
    <citation type="journal article" date="2012" name="Stand. Genomic Sci.">
        <title>Complete genome sequence of the termite hindgut bacterium Spirochaeta coccoides type strain (SPN1(T)), reclassification in the genus Sphaerochaeta as Sphaerochaeta coccoides comb. nov. and emendations of the family Spirochaetaceae and the genus Sphaerochaeta.</title>
        <authorList>
            <person name="Abt B."/>
            <person name="Han C."/>
            <person name="Scheuner C."/>
            <person name="Lu M."/>
            <person name="Lapidus A."/>
            <person name="Nolan M."/>
            <person name="Lucas S."/>
            <person name="Hammon N."/>
            <person name="Deshpande S."/>
            <person name="Cheng J.F."/>
            <person name="Tapia R."/>
            <person name="Goodwin L.A."/>
            <person name="Pitluck S."/>
            <person name="Liolios K."/>
            <person name="Pagani I."/>
            <person name="Ivanova N."/>
            <person name="Mavromatis K."/>
            <person name="Mikhailova N."/>
            <person name="Huntemann M."/>
            <person name="Pati A."/>
            <person name="Chen A."/>
            <person name="Palaniappan K."/>
            <person name="Land M."/>
            <person name="Hauser L."/>
            <person name="Brambilla E.M."/>
            <person name="Rohde M."/>
            <person name="Spring S."/>
            <person name="Gronow S."/>
            <person name="Goker M."/>
            <person name="Woyke T."/>
            <person name="Bristow J."/>
            <person name="Eisen J.A."/>
            <person name="Markowitz V."/>
            <person name="Hugenholtz P."/>
            <person name="Kyrpides N.C."/>
            <person name="Klenk H.P."/>
            <person name="Detter J.C."/>
        </authorList>
    </citation>
    <scope>NUCLEOTIDE SEQUENCE [LARGE SCALE GENOMIC DNA]</scope>
    <source>
        <strain evidence="15">ATCC BAA-1237 / DSM 17374 / SPN1</strain>
    </source>
</reference>
<dbReference type="RefSeq" id="WP_013740001.1">
    <property type="nucleotide sequence ID" value="NC_015436.1"/>
</dbReference>
<dbReference type="Pfam" id="PF00672">
    <property type="entry name" value="HAMP"/>
    <property type="match status" value="1"/>
</dbReference>
<dbReference type="SUPFAM" id="SSF55874">
    <property type="entry name" value="ATPase domain of HSP90 chaperone/DNA topoisomerase II/histidine kinase"/>
    <property type="match status" value="1"/>
</dbReference>
<dbReference type="EC" id="2.7.13.3" evidence="3"/>
<dbReference type="OrthoDB" id="370211at2"/>
<keyword evidence="6" id="KW-0808">Transferase</keyword>
<dbReference type="Pfam" id="PF06580">
    <property type="entry name" value="His_kinase"/>
    <property type="match status" value="1"/>
</dbReference>
<dbReference type="InterPro" id="IPR003660">
    <property type="entry name" value="HAMP_dom"/>
</dbReference>
<organism evidence="14 15">
    <name type="scientific">Parasphaerochaeta coccoides (strain ATCC BAA-1237 / DSM 17374 / SPN1)</name>
    <name type="common">Sphaerochaeta coccoides</name>
    <dbReference type="NCBI Taxonomy" id="760011"/>
    <lineage>
        <taxon>Bacteria</taxon>
        <taxon>Pseudomonadati</taxon>
        <taxon>Spirochaetota</taxon>
        <taxon>Spirochaetia</taxon>
        <taxon>Spirochaetales</taxon>
        <taxon>Sphaerochaetaceae</taxon>
        <taxon>Parasphaerochaeta</taxon>
    </lineage>
</organism>
<dbReference type="PROSITE" id="PS50885">
    <property type="entry name" value="HAMP"/>
    <property type="match status" value="1"/>
</dbReference>
<dbReference type="eggNOG" id="COG2972">
    <property type="taxonomic scope" value="Bacteria"/>
</dbReference>
<dbReference type="SMART" id="SM00304">
    <property type="entry name" value="HAMP"/>
    <property type="match status" value="1"/>
</dbReference>
<evidence type="ECO:0000256" key="7">
    <source>
        <dbReference type="ARBA" id="ARBA00022692"/>
    </source>
</evidence>